<dbReference type="PROSITE" id="PS50109">
    <property type="entry name" value="HIS_KIN"/>
    <property type="match status" value="1"/>
</dbReference>
<gene>
    <name evidence="13" type="ORF">JQ619_08455</name>
</gene>
<evidence type="ECO:0000259" key="12">
    <source>
        <dbReference type="PROSITE" id="PS50112"/>
    </source>
</evidence>
<evidence type="ECO:0000256" key="5">
    <source>
        <dbReference type="ARBA" id="ARBA00022741"/>
    </source>
</evidence>
<comment type="caution">
    <text evidence="13">The sequence shown here is derived from an EMBL/GenBank/DDBJ whole genome shotgun (WGS) entry which is preliminary data.</text>
</comment>
<dbReference type="Pfam" id="PF02518">
    <property type="entry name" value="HATPase_c"/>
    <property type="match status" value="1"/>
</dbReference>
<dbReference type="PROSITE" id="PS50112">
    <property type="entry name" value="PAS"/>
    <property type="match status" value="1"/>
</dbReference>
<keyword evidence="4" id="KW-0808">Transferase</keyword>
<evidence type="ECO:0000256" key="2">
    <source>
        <dbReference type="ARBA" id="ARBA00012438"/>
    </source>
</evidence>
<dbReference type="SUPFAM" id="SSF55874">
    <property type="entry name" value="ATPase domain of HSP90 chaperone/DNA topoisomerase II/histidine kinase"/>
    <property type="match status" value="1"/>
</dbReference>
<feature type="domain" description="Response regulatory" evidence="11">
    <location>
        <begin position="473"/>
        <end position="591"/>
    </location>
</feature>
<evidence type="ECO:0000256" key="6">
    <source>
        <dbReference type="ARBA" id="ARBA00022777"/>
    </source>
</evidence>
<dbReference type="SUPFAM" id="SSF55785">
    <property type="entry name" value="PYP-like sensor domain (PAS domain)"/>
    <property type="match status" value="1"/>
</dbReference>
<dbReference type="InterPro" id="IPR000014">
    <property type="entry name" value="PAS"/>
</dbReference>
<proteinExistence type="predicted"/>
<evidence type="ECO:0000313" key="14">
    <source>
        <dbReference type="Proteomes" id="UP001314635"/>
    </source>
</evidence>
<dbReference type="InterPro" id="IPR001789">
    <property type="entry name" value="Sig_transdc_resp-reg_receiver"/>
</dbReference>
<keyword evidence="14" id="KW-1185">Reference proteome</keyword>
<evidence type="ECO:0000259" key="11">
    <source>
        <dbReference type="PROSITE" id="PS50110"/>
    </source>
</evidence>
<dbReference type="InterPro" id="IPR036097">
    <property type="entry name" value="HisK_dim/P_sf"/>
</dbReference>
<feature type="domain" description="Histidine kinase" evidence="10">
    <location>
        <begin position="233"/>
        <end position="452"/>
    </location>
</feature>
<protein>
    <recommendedName>
        <fullName evidence="2">histidine kinase</fullName>
        <ecNumber evidence="2">2.7.13.3</ecNumber>
    </recommendedName>
</protein>
<dbReference type="SMART" id="SM00387">
    <property type="entry name" value="HATPase_c"/>
    <property type="match status" value="1"/>
</dbReference>
<dbReference type="Gene3D" id="1.10.287.130">
    <property type="match status" value="1"/>
</dbReference>
<dbReference type="Pfam" id="PF00512">
    <property type="entry name" value="HisKA"/>
    <property type="match status" value="1"/>
</dbReference>
<dbReference type="Gene3D" id="3.40.50.2300">
    <property type="match status" value="1"/>
</dbReference>
<dbReference type="Pfam" id="PF00989">
    <property type="entry name" value="PAS"/>
    <property type="match status" value="1"/>
</dbReference>
<dbReference type="CDD" id="cd00082">
    <property type="entry name" value="HisKA"/>
    <property type="match status" value="1"/>
</dbReference>
<evidence type="ECO:0000256" key="8">
    <source>
        <dbReference type="ARBA" id="ARBA00023012"/>
    </source>
</evidence>
<evidence type="ECO:0000256" key="3">
    <source>
        <dbReference type="ARBA" id="ARBA00022553"/>
    </source>
</evidence>
<dbReference type="SMART" id="SM00091">
    <property type="entry name" value="PAS"/>
    <property type="match status" value="1"/>
</dbReference>
<evidence type="ECO:0000256" key="1">
    <source>
        <dbReference type="ARBA" id="ARBA00000085"/>
    </source>
</evidence>
<dbReference type="PRINTS" id="PR00344">
    <property type="entry name" value="BCTRLSENSOR"/>
</dbReference>
<dbReference type="InterPro" id="IPR035965">
    <property type="entry name" value="PAS-like_dom_sf"/>
</dbReference>
<evidence type="ECO:0000313" key="13">
    <source>
        <dbReference type="EMBL" id="MBR1135795.1"/>
    </source>
</evidence>
<keyword evidence="7" id="KW-0067">ATP-binding</keyword>
<dbReference type="EC" id="2.7.13.3" evidence="2"/>
<accession>A0ABS5G3A1</accession>
<keyword evidence="8" id="KW-0902">Two-component regulatory system</keyword>
<dbReference type="SMART" id="SM00448">
    <property type="entry name" value="REC"/>
    <property type="match status" value="1"/>
</dbReference>
<dbReference type="NCBIfam" id="TIGR00229">
    <property type="entry name" value="sensory_box"/>
    <property type="match status" value="1"/>
</dbReference>
<dbReference type="PROSITE" id="PS50110">
    <property type="entry name" value="RESPONSE_REGULATORY"/>
    <property type="match status" value="1"/>
</dbReference>
<sequence length="600" mass="65001">MDASTYRVLVIGGEAAAPLLAAGGSEGGDKAEFDLSRASTIAEARRRLETASYDTILMNLASSQVAAAFPEELYALASASPVVLFNQSADGHDGAGQARLRLPLGAPATRALSAESHRHFGQLLEAVPDALIVTNQDNEVAFVNRAAHELFGKARDDFIGERVSFAVSEGAVSEIEVYRGKDVRRCELRVSRCEWEGAPAQLLLIQDVTEQKRLNEELRQSQKMEAVGVLAGGIAHDFNNLLVVMMIYAEMLREECLGDDPRLPDVMELIKAIERGRDLTRQLLAFSRKQPATPTLLDLGATLADLQKMFRRLLPSNIEISIDVEEQSWPVIADRVQVEQLIMNLALNARDAMPSGGQLTIRLANRTIQCGDEGMEPGDYVMMTVSDTGTGIPPDDLDRIFDPFFTTKVRGGGTGLGLATCYGIVKQAGGSIAVRSAIGEGTSFIVLLPRANETIQTEAAPAPPVQQARGGERILLVEDNSLAQRATAAMLTRAGYSVQSTSNGEEALRFLREHADAVDLVLSDVVMPRLSGPELARQLAVSHPDLPVLFMTGYSNDPIIADAGEHRIGGRRTIMKPFKREDLLAFISDAIERKRCAEAS</sequence>
<organism evidence="13 14">
    <name type="scientific">Bradyrhizobium denitrificans</name>
    <dbReference type="NCBI Taxonomy" id="2734912"/>
    <lineage>
        <taxon>Bacteria</taxon>
        <taxon>Pseudomonadati</taxon>
        <taxon>Pseudomonadota</taxon>
        <taxon>Alphaproteobacteria</taxon>
        <taxon>Hyphomicrobiales</taxon>
        <taxon>Nitrobacteraceae</taxon>
        <taxon>Bradyrhizobium</taxon>
    </lineage>
</organism>
<dbReference type="InterPro" id="IPR036890">
    <property type="entry name" value="HATPase_C_sf"/>
</dbReference>
<comment type="catalytic activity">
    <reaction evidence="1">
        <text>ATP + protein L-histidine = ADP + protein N-phospho-L-histidine.</text>
        <dbReference type="EC" id="2.7.13.3"/>
    </reaction>
</comment>
<feature type="modified residue" description="4-aspartylphosphate" evidence="9">
    <location>
        <position position="524"/>
    </location>
</feature>
<evidence type="ECO:0000256" key="4">
    <source>
        <dbReference type="ARBA" id="ARBA00022679"/>
    </source>
</evidence>
<reference evidence="14" key="1">
    <citation type="journal article" date="2021" name="ISME J.">
        <title>Evolutionary origin and ecological implication of a unique nif island in free-living Bradyrhizobium lineages.</title>
        <authorList>
            <person name="Tao J."/>
        </authorList>
    </citation>
    <scope>NUCLEOTIDE SEQUENCE [LARGE SCALE GENOMIC DNA]</scope>
    <source>
        <strain evidence="14">SZCCT0094</strain>
    </source>
</reference>
<dbReference type="PANTHER" id="PTHR43065:SF42">
    <property type="entry name" value="TWO-COMPONENT SENSOR PPRA"/>
    <property type="match status" value="1"/>
</dbReference>
<dbReference type="SMART" id="SM00388">
    <property type="entry name" value="HisKA"/>
    <property type="match status" value="1"/>
</dbReference>
<keyword evidence="5" id="KW-0547">Nucleotide-binding</keyword>
<dbReference type="EMBL" id="JAFCLK010000007">
    <property type="protein sequence ID" value="MBR1135795.1"/>
    <property type="molecule type" value="Genomic_DNA"/>
</dbReference>
<evidence type="ECO:0000256" key="9">
    <source>
        <dbReference type="PROSITE-ProRule" id="PRU00169"/>
    </source>
</evidence>
<dbReference type="InterPro" id="IPR003661">
    <property type="entry name" value="HisK_dim/P_dom"/>
</dbReference>
<dbReference type="SUPFAM" id="SSF47384">
    <property type="entry name" value="Homodimeric domain of signal transducing histidine kinase"/>
    <property type="match status" value="1"/>
</dbReference>
<dbReference type="InterPro" id="IPR005467">
    <property type="entry name" value="His_kinase_dom"/>
</dbReference>
<dbReference type="Proteomes" id="UP001314635">
    <property type="component" value="Unassembled WGS sequence"/>
</dbReference>
<dbReference type="Gene3D" id="3.30.450.20">
    <property type="entry name" value="PAS domain"/>
    <property type="match status" value="1"/>
</dbReference>
<name>A0ABS5G3A1_9BRAD</name>
<dbReference type="InterPro" id="IPR003594">
    <property type="entry name" value="HATPase_dom"/>
</dbReference>
<evidence type="ECO:0000259" key="10">
    <source>
        <dbReference type="PROSITE" id="PS50109"/>
    </source>
</evidence>
<dbReference type="Gene3D" id="3.30.565.10">
    <property type="entry name" value="Histidine kinase-like ATPase, C-terminal domain"/>
    <property type="match status" value="1"/>
</dbReference>
<dbReference type="CDD" id="cd00130">
    <property type="entry name" value="PAS"/>
    <property type="match status" value="1"/>
</dbReference>
<dbReference type="CDD" id="cd00156">
    <property type="entry name" value="REC"/>
    <property type="match status" value="1"/>
</dbReference>
<keyword evidence="3 9" id="KW-0597">Phosphoprotein</keyword>
<dbReference type="Pfam" id="PF00072">
    <property type="entry name" value="Response_reg"/>
    <property type="match status" value="1"/>
</dbReference>
<dbReference type="RefSeq" id="WP_012044395.1">
    <property type="nucleotide sequence ID" value="NZ_JABFDP010000008.1"/>
</dbReference>
<keyword evidence="6" id="KW-0418">Kinase</keyword>
<dbReference type="InterPro" id="IPR011006">
    <property type="entry name" value="CheY-like_superfamily"/>
</dbReference>
<dbReference type="PANTHER" id="PTHR43065">
    <property type="entry name" value="SENSOR HISTIDINE KINASE"/>
    <property type="match status" value="1"/>
</dbReference>
<feature type="domain" description="PAS" evidence="12">
    <location>
        <begin position="116"/>
        <end position="161"/>
    </location>
</feature>
<evidence type="ECO:0000256" key="7">
    <source>
        <dbReference type="ARBA" id="ARBA00022840"/>
    </source>
</evidence>
<dbReference type="InterPro" id="IPR013767">
    <property type="entry name" value="PAS_fold"/>
</dbReference>
<dbReference type="InterPro" id="IPR004358">
    <property type="entry name" value="Sig_transdc_His_kin-like_C"/>
</dbReference>
<dbReference type="SUPFAM" id="SSF52172">
    <property type="entry name" value="CheY-like"/>
    <property type="match status" value="1"/>
</dbReference>